<organism evidence="8 9">
    <name type="scientific">Christiangramia oceanisediminis</name>
    <dbReference type="NCBI Taxonomy" id="2920386"/>
    <lineage>
        <taxon>Bacteria</taxon>
        <taxon>Pseudomonadati</taxon>
        <taxon>Bacteroidota</taxon>
        <taxon>Flavobacteriia</taxon>
        <taxon>Flavobacteriales</taxon>
        <taxon>Flavobacteriaceae</taxon>
        <taxon>Christiangramia</taxon>
    </lineage>
</organism>
<dbReference type="PANTHER" id="PTHR30068">
    <property type="entry name" value="URONATE ISOMERASE"/>
    <property type="match status" value="1"/>
</dbReference>
<evidence type="ECO:0000256" key="3">
    <source>
        <dbReference type="ARBA" id="ARBA00008397"/>
    </source>
</evidence>
<evidence type="ECO:0000256" key="7">
    <source>
        <dbReference type="HAMAP-Rule" id="MF_00675"/>
    </source>
</evidence>
<dbReference type="PANTHER" id="PTHR30068:SF4">
    <property type="entry name" value="URONATE ISOMERASE"/>
    <property type="match status" value="1"/>
</dbReference>
<evidence type="ECO:0000256" key="2">
    <source>
        <dbReference type="ARBA" id="ARBA00004892"/>
    </source>
</evidence>
<evidence type="ECO:0000313" key="8">
    <source>
        <dbReference type="EMBL" id="MCP9199084.1"/>
    </source>
</evidence>
<gene>
    <name evidence="7 8" type="primary">uxaC</name>
    <name evidence="8" type="ORF">MKO06_04135</name>
</gene>
<dbReference type="Gene3D" id="1.10.2020.10">
    <property type="entry name" value="uronate isomerase, domain 2, chain A"/>
    <property type="match status" value="1"/>
</dbReference>
<comment type="catalytic activity">
    <reaction evidence="7">
        <text>aldehydo-D-galacturonate = keto-D-tagaturonate</text>
        <dbReference type="Rhea" id="RHEA:27702"/>
        <dbReference type="ChEBI" id="CHEBI:12952"/>
        <dbReference type="ChEBI" id="CHEBI:17886"/>
    </reaction>
</comment>
<dbReference type="InterPro" id="IPR003766">
    <property type="entry name" value="Uronate_isomerase"/>
</dbReference>
<comment type="pathway">
    <text evidence="2 7">Carbohydrate metabolism; pentose and glucuronate interconversion.</text>
</comment>
<dbReference type="GO" id="GO:0008880">
    <property type="term" value="F:glucuronate isomerase activity"/>
    <property type="evidence" value="ECO:0007669"/>
    <property type="project" value="UniProtKB-UniRule"/>
</dbReference>
<evidence type="ECO:0000256" key="5">
    <source>
        <dbReference type="ARBA" id="ARBA00020555"/>
    </source>
</evidence>
<name>A0A9X2I0M5_9FLAO</name>
<dbReference type="NCBIfam" id="NF002794">
    <property type="entry name" value="PRK02925.1"/>
    <property type="match status" value="1"/>
</dbReference>
<dbReference type="EC" id="5.3.1.12" evidence="4 7"/>
<dbReference type="GO" id="GO:0019698">
    <property type="term" value="P:D-galacturonate catabolic process"/>
    <property type="evidence" value="ECO:0007669"/>
    <property type="project" value="TreeGrafter"/>
</dbReference>
<dbReference type="InterPro" id="IPR032466">
    <property type="entry name" value="Metal_Hydrolase"/>
</dbReference>
<evidence type="ECO:0000256" key="1">
    <source>
        <dbReference type="ARBA" id="ARBA00001165"/>
    </source>
</evidence>
<comment type="caution">
    <text evidence="8">The sequence shown here is derived from an EMBL/GenBank/DDBJ whole genome shotgun (WGS) entry which is preliminary data.</text>
</comment>
<proteinExistence type="inferred from homology"/>
<dbReference type="GO" id="GO:0042840">
    <property type="term" value="P:D-glucuronate catabolic process"/>
    <property type="evidence" value="ECO:0007669"/>
    <property type="project" value="TreeGrafter"/>
</dbReference>
<comment type="similarity">
    <text evidence="3 7">Belongs to the metallo-dependent hydrolases superfamily. Uronate isomerase family.</text>
</comment>
<evidence type="ECO:0000256" key="6">
    <source>
        <dbReference type="ARBA" id="ARBA00023235"/>
    </source>
</evidence>
<dbReference type="RefSeq" id="WP_241549397.1">
    <property type="nucleotide sequence ID" value="NZ_JANCNS010000001.1"/>
</dbReference>
<keyword evidence="6 7" id="KW-0413">Isomerase</keyword>
<keyword evidence="9" id="KW-1185">Reference proteome</keyword>
<sequence length="468" mass="53946">MDSFIKQNFLLETKFAEDLYENYAKSLPIIDFHCHLSVEDIAKDRQFKNLTEVWLQGDHYKWRAMRALGIPEEFITGDRSDEEKFMKYAETIPYALRNPLYHWSHLELERYFGFTELLNEKSAKRIYNKCNDLLATPAYSARNLLKKMKVEVVCTTDDPLDELDYHKQIARDDFGIQVLPTFRPDGLLNIENENFQAYISKLKEVCGLEVSDFKSLFAATRNRIDYFHEVGCRLSDHGLEYACSEDFSDEELDEIVAKKLQGEDLDAMEVSKFKSGLMHYMGTYYAEKGWVMQLHLGPVRNANSRLKNELGADAGVDSIGDFNQAEPLAKYLDGIEKKSLLPKTILYNVNPADNEVMATMAGNFMADTPKGKIQHGSAWWFLDQKDGIEKQLNAISNMGLLSCFVGMLTDSRSLLSYPRHEYFRRILCNLFGNDVAKNELPADLEWIGKIVSDICYHNAKEYFNFPEK</sequence>
<dbReference type="EMBL" id="JANCNS010000001">
    <property type="protein sequence ID" value="MCP9199084.1"/>
    <property type="molecule type" value="Genomic_DNA"/>
</dbReference>
<protein>
    <recommendedName>
        <fullName evidence="5 7">Uronate isomerase</fullName>
        <ecNumber evidence="4 7">5.3.1.12</ecNumber>
    </recommendedName>
    <alternativeName>
        <fullName evidence="7">Glucuronate isomerase</fullName>
    </alternativeName>
    <alternativeName>
        <fullName evidence="7">Uronic isomerase</fullName>
    </alternativeName>
</protein>
<dbReference type="Gene3D" id="3.20.20.140">
    <property type="entry name" value="Metal-dependent hydrolases"/>
    <property type="match status" value="1"/>
</dbReference>
<dbReference type="Pfam" id="PF02614">
    <property type="entry name" value="UxaC"/>
    <property type="match status" value="1"/>
</dbReference>
<reference evidence="8" key="1">
    <citation type="submission" date="2022-07" db="EMBL/GenBank/DDBJ databases">
        <title>Gramela sediminis sp. nov., isolated from deep-sea sediment of the Indian Ocean.</title>
        <authorList>
            <person name="Shi H."/>
        </authorList>
    </citation>
    <scope>NUCLEOTIDE SEQUENCE</scope>
    <source>
        <strain evidence="8">GC03-9</strain>
    </source>
</reference>
<comment type="catalytic activity">
    <reaction evidence="1 7">
        <text>D-glucuronate = D-fructuronate</text>
        <dbReference type="Rhea" id="RHEA:13049"/>
        <dbReference type="ChEBI" id="CHEBI:58720"/>
        <dbReference type="ChEBI" id="CHEBI:59863"/>
        <dbReference type="EC" id="5.3.1.12"/>
    </reaction>
</comment>
<dbReference type="Proteomes" id="UP001155280">
    <property type="component" value="Unassembled WGS sequence"/>
</dbReference>
<accession>A0A9X2I0M5</accession>
<evidence type="ECO:0000313" key="9">
    <source>
        <dbReference type="Proteomes" id="UP001155280"/>
    </source>
</evidence>
<dbReference type="SUPFAM" id="SSF51556">
    <property type="entry name" value="Metallo-dependent hydrolases"/>
    <property type="match status" value="1"/>
</dbReference>
<evidence type="ECO:0000256" key="4">
    <source>
        <dbReference type="ARBA" id="ARBA00012546"/>
    </source>
</evidence>
<dbReference type="AlphaFoldDB" id="A0A9X2I0M5"/>
<dbReference type="HAMAP" id="MF_00675">
    <property type="entry name" value="UxaC"/>
    <property type="match status" value="1"/>
</dbReference>